<sequence length="112" mass="13373">MANSKTKQRKKRMKKQMKKQLQNRVKEKPIVGMTFREIEDMRVKEQTDLHKAKENEGLERTALYQEALNKKYGGAVTVKEKFINPRASLIHHCSECHKEWYARPMWLLTKEN</sequence>
<dbReference type="RefSeq" id="WP_088107569.1">
    <property type="nucleotide sequence ID" value="NZ_FMBG01000025.1"/>
</dbReference>
<dbReference type="Proteomes" id="UP000195728">
    <property type="component" value="Unassembled WGS sequence"/>
</dbReference>
<evidence type="ECO:0000256" key="1">
    <source>
        <dbReference type="SAM" id="MobiDB-lite"/>
    </source>
</evidence>
<name>A0AB37Z1Y6_9BACI</name>
<protein>
    <submittedName>
        <fullName evidence="2">Uncharacterized protein</fullName>
    </submittedName>
</protein>
<reference evidence="2 3" key="1">
    <citation type="submission" date="2016-08" db="EMBL/GenBank/DDBJ databases">
        <authorList>
            <person name="Loux V."/>
            <person name="Rue O."/>
        </authorList>
    </citation>
    <scope>NUCLEOTIDE SEQUENCE [LARGE SCALE GENOMIC DNA]</scope>
    <source>
        <strain evidence="2 3">WSBC_10311</strain>
    </source>
</reference>
<dbReference type="AlphaFoldDB" id="A0AB37Z1Y6"/>
<accession>A0AB37Z1Y6</accession>
<organism evidence="2 3">
    <name type="scientific">Bacillus wiedmannii</name>
    <dbReference type="NCBI Taxonomy" id="1890302"/>
    <lineage>
        <taxon>Bacteria</taxon>
        <taxon>Bacillati</taxon>
        <taxon>Bacillota</taxon>
        <taxon>Bacilli</taxon>
        <taxon>Bacillales</taxon>
        <taxon>Bacillaceae</taxon>
        <taxon>Bacillus</taxon>
        <taxon>Bacillus cereus group</taxon>
    </lineage>
</organism>
<evidence type="ECO:0000313" key="3">
    <source>
        <dbReference type="Proteomes" id="UP000195728"/>
    </source>
</evidence>
<proteinExistence type="predicted"/>
<feature type="region of interest" description="Disordered" evidence="1">
    <location>
        <begin position="1"/>
        <end position="23"/>
    </location>
</feature>
<comment type="caution">
    <text evidence="2">The sequence shown here is derived from an EMBL/GenBank/DDBJ whole genome shotgun (WGS) entry which is preliminary data.</text>
</comment>
<gene>
    <name evidence="2" type="ORF">BC10311_06228</name>
</gene>
<dbReference type="EMBL" id="FMBG01000025">
    <property type="protein sequence ID" value="SCC68981.1"/>
    <property type="molecule type" value="Genomic_DNA"/>
</dbReference>
<feature type="compositionally biased region" description="Basic residues" evidence="1">
    <location>
        <begin position="1"/>
        <end position="18"/>
    </location>
</feature>
<evidence type="ECO:0000313" key="2">
    <source>
        <dbReference type="EMBL" id="SCC68981.1"/>
    </source>
</evidence>